<keyword evidence="5 6" id="KW-0067">ATP-binding</keyword>
<dbReference type="GO" id="GO:2001059">
    <property type="term" value="P:D-tagatose 6-phosphate catabolic process"/>
    <property type="evidence" value="ECO:0007669"/>
    <property type="project" value="UniProtKB-UniPathway"/>
</dbReference>
<dbReference type="Pfam" id="PF00294">
    <property type="entry name" value="PfkB"/>
    <property type="match status" value="1"/>
</dbReference>
<dbReference type="SUPFAM" id="SSF53613">
    <property type="entry name" value="Ribokinase-like"/>
    <property type="match status" value="1"/>
</dbReference>
<evidence type="ECO:0000259" key="7">
    <source>
        <dbReference type="Pfam" id="PF00294"/>
    </source>
</evidence>
<keyword evidence="4 8" id="KW-0418">Kinase</keyword>
<dbReference type="GO" id="GO:0009024">
    <property type="term" value="F:tagatose-6-phosphate kinase activity"/>
    <property type="evidence" value="ECO:0007669"/>
    <property type="project" value="UniProtKB-EC"/>
</dbReference>
<evidence type="ECO:0000256" key="1">
    <source>
        <dbReference type="ARBA" id="ARBA00005380"/>
    </source>
</evidence>
<evidence type="ECO:0000313" key="9">
    <source>
        <dbReference type="Proteomes" id="UP000665020"/>
    </source>
</evidence>
<dbReference type="EC" id="2.7.1.144" evidence="6"/>
<dbReference type="UniPathway" id="UPA00704">
    <property type="reaction ID" value="UER00715"/>
</dbReference>
<keyword evidence="6" id="KW-0423">Lactose metabolism</keyword>
<dbReference type="Gene3D" id="3.40.1190.20">
    <property type="match status" value="1"/>
</dbReference>
<organism evidence="8 9">
    <name type="scientific">Iocasia fonsfrigidae</name>
    <dbReference type="NCBI Taxonomy" id="2682810"/>
    <lineage>
        <taxon>Bacteria</taxon>
        <taxon>Bacillati</taxon>
        <taxon>Bacillota</taxon>
        <taxon>Clostridia</taxon>
        <taxon>Halanaerobiales</taxon>
        <taxon>Halanaerobiaceae</taxon>
        <taxon>Iocasia</taxon>
    </lineage>
</organism>
<dbReference type="EMBL" id="CP046640">
    <property type="protein sequence ID" value="QTL96619.1"/>
    <property type="molecule type" value="Genomic_DNA"/>
</dbReference>
<dbReference type="Proteomes" id="UP000665020">
    <property type="component" value="Chromosome"/>
</dbReference>
<dbReference type="GO" id="GO:0005988">
    <property type="term" value="P:lactose metabolic process"/>
    <property type="evidence" value="ECO:0007669"/>
    <property type="project" value="UniProtKB-KW"/>
</dbReference>
<dbReference type="PANTHER" id="PTHR46566">
    <property type="entry name" value="1-PHOSPHOFRUCTOKINASE-RELATED"/>
    <property type="match status" value="1"/>
</dbReference>
<evidence type="ECO:0000256" key="4">
    <source>
        <dbReference type="ARBA" id="ARBA00022777"/>
    </source>
</evidence>
<evidence type="ECO:0000256" key="5">
    <source>
        <dbReference type="ARBA" id="ARBA00022840"/>
    </source>
</evidence>
<dbReference type="GO" id="GO:0005829">
    <property type="term" value="C:cytosol"/>
    <property type="evidence" value="ECO:0007669"/>
    <property type="project" value="TreeGrafter"/>
</dbReference>
<gene>
    <name evidence="8" type="ORF">GM661_00850</name>
</gene>
<keyword evidence="9" id="KW-1185">Reference proteome</keyword>
<dbReference type="InterPro" id="IPR029056">
    <property type="entry name" value="Ribokinase-like"/>
</dbReference>
<evidence type="ECO:0000313" key="8">
    <source>
        <dbReference type="EMBL" id="QTL96619.1"/>
    </source>
</evidence>
<dbReference type="PIRSF" id="PIRSF000535">
    <property type="entry name" value="1PFK/6PFK/LacC"/>
    <property type="match status" value="1"/>
</dbReference>
<reference evidence="8" key="1">
    <citation type="submission" date="2019-12" db="EMBL/GenBank/DDBJ databases">
        <authorList>
            <person name="zhang j."/>
            <person name="sun C.M."/>
        </authorList>
    </citation>
    <scope>NUCLEOTIDE SEQUENCE</scope>
    <source>
        <strain evidence="8">NS-1</strain>
    </source>
</reference>
<dbReference type="GO" id="GO:0005524">
    <property type="term" value="F:ATP binding"/>
    <property type="evidence" value="ECO:0007669"/>
    <property type="project" value="UniProtKB-KW"/>
</dbReference>
<comment type="similarity">
    <text evidence="1">Belongs to the carbohydrate kinase pfkB family.</text>
</comment>
<dbReference type="InterPro" id="IPR011611">
    <property type="entry name" value="PfkB_dom"/>
</dbReference>
<dbReference type="RefSeq" id="WP_230868334.1">
    <property type="nucleotide sequence ID" value="NZ_CP046640.1"/>
</dbReference>
<dbReference type="PANTHER" id="PTHR46566:SF1">
    <property type="entry name" value="1-PHOSPHOFRUCTOKINASE"/>
    <property type="match status" value="1"/>
</dbReference>
<comment type="catalytic activity">
    <reaction evidence="6">
        <text>D-tagatofuranose 6-phosphate + ATP = D-tagatofuranose 1,6-bisphosphate + ADP + H(+)</text>
        <dbReference type="Rhea" id="RHEA:12420"/>
        <dbReference type="ChEBI" id="CHEBI:15378"/>
        <dbReference type="ChEBI" id="CHEBI:30616"/>
        <dbReference type="ChEBI" id="CHEBI:58694"/>
        <dbReference type="ChEBI" id="CHEBI:58695"/>
        <dbReference type="ChEBI" id="CHEBI:456216"/>
        <dbReference type="EC" id="2.7.1.144"/>
    </reaction>
</comment>
<protein>
    <recommendedName>
        <fullName evidence="6">Tagatose-6-phosphate kinase</fullName>
        <ecNumber evidence="6">2.7.1.144</ecNumber>
    </recommendedName>
</protein>
<evidence type="ECO:0000256" key="6">
    <source>
        <dbReference type="PIRNR" id="PIRNR000535"/>
    </source>
</evidence>
<keyword evidence="2 6" id="KW-0808">Transferase</keyword>
<dbReference type="GO" id="GO:0008443">
    <property type="term" value="F:phosphofructokinase activity"/>
    <property type="evidence" value="ECO:0007669"/>
    <property type="project" value="TreeGrafter"/>
</dbReference>
<dbReference type="InterPro" id="IPR017583">
    <property type="entry name" value="Tagatose/fructose_Pkinase"/>
</dbReference>
<evidence type="ECO:0000256" key="3">
    <source>
        <dbReference type="ARBA" id="ARBA00022741"/>
    </source>
</evidence>
<evidence type="ECO:0000256" key="2">
    <source>
        <dbReference type="ARBA" id="ARBA00022679"/>
    </source>
</evidence>
<accession>A0A8A7KBA0</accession>
<comment type="similarity">
    <text evidence="6">Belongs to the carbohydrate kinase PfkB family. LacC subfamily.</text>
</comment>
<feature type="domain" description="Carbohydrate kinase PfkB" evidence="7">
    <location>
        <begin position="11"/>
        <end position="289"/>
    </location>
</feature>
<proteinExistence type="inferred from homology"/>
<comment type="pathway">
    <text evidence="6">Carbohydrate metabolism; D-tagatose 6-phosphate degradation; D-glyceraldehyde 3-phosphate and glycerone phosphate from D-tagatose 6-phosphate: step 1/2.</text>
</comment>
<keyword evidence="3 6" id="KW-0547">Nucleotide-binding</keyword>
<sequence>MITTVTLNPAIDREYFVTEHVAKRHEYLYDKKDIRVYPGGKGLLTAIDLKYMGYPDVQNLGFVGGKQGLFFEKMVQKYKITTNYIYTENEIRNNVFIISKNPVTFTHYSDYSYRVTKKDVEDLIKRFKRAIVDSDLIIIAGSIPEGVDFDIYQRMISICNGQDKDVFLEASGETLNQALKEKPKVVSPYFKHTRKILDQEVVEFEDYVKMGYRLLEEGAHSVVIPHHCDRLLFIDGKAYSLTPVDFCLRNWLGAGDAYNAGFYDYIARKGFDFIEANRYGAAAALTVAENRSIFIKDKELIKDNLNRIKIKELEV</sequence>
<dbReference type="KEGG" id="ifn:GM661_00850"/>
<name>A0A8A7KBA0_9FIRM</name>
<dbReference type="AlphaFoldDB" id="A0A8A7KBA0"/>